<reference evidence="2 3" key="1">
    <citation type="submission" date="2018-02" db="EMBL/GenBank/DDBJ databases">
        <title>Draft genome sequence of bacterial isolates from marine environment.</title>
        <authorList>
            <person name="Singh S.K."/>
            <person name="Hill R."/>
            <person name="Major S."/>
            <person name="Cai H."/>
            <person name="Li Y."/>
        </authorList>
    </citation>
    <scope>NUCLEOTIDE SEQUENCE [LARGE SCALE GENOMIC DNA]</scope>
    <source>
        <strain evidence="2 3">IMET F</strain>
    </source>
</reference>
<comment type="caution">
    <text evidence="2">The sequence shown here is derived from an EMBL/GenBank/DDBJ whole genome shotgun (WGS) entry which is preliminary data.</text>
</comment>
<organism evidence="2 3">
    <name type="scientific">Cloacibacterium normanense</name>
    <dbReference type="NCBI Taxonomy" id="237258"/>
    <lineage>
        <taxon>Bacteria</taxon>
        <taxon>Pseudomonadati</taxon>
        <taxon>Bacteroidota</taxon>
        <taxon>Flavobacteriia</taxon>
        <taxon>Flavobacteriales</taxon>
        <taxon>Weeksellaceae</taxon>
    </lineage>
</organism>
<dbReference type="Proteomes" id="UP000238565">
    <property type="component" value="Unassembled WGS sequence"/>
</dbReference>
<proteinExistence type="predicted"/>
<name>A0A2S7I5E9_9FLAO</name>
<keyword evidence="1" id="KW-0812">Transmembrane</keyword>
<dbReference type="EMBL" id="PTPZ01000003">
    <property type="protein sequence ID" value="PPZ91800.1"/>
    <property type="molecule type" value="Genomic_DNA"/>
</dbReference>
<keyword evidence="1" id="KW-0472">Membrane</keyword>
<evidence type="ECO:0000313" key="3">
    <source>
        <dbReference type="Proteomes" id="UP000238565"/>
    </source>
</evidence>
<evidence type="ECO:0000313" key="2">
    <source>
        <dbReference type="EMBL" id="PPZ91800.1"/>
    </source>
</evidence>
<keyword evidence="1" id="KW-1133">Transmembrane helix</keyword>
<dbReference type="RefSeq" id="WP_104793489.1">
    <property type="nucleotide sequence ID" value="NZ_PTPZ01000003.1"/>
</dbReference>
<accession>A0A2S7I5E9</accession>
<sequence>MNYVDNSTKFSTAFGTVLSIFVNLQAEDILKTIILGFLGGVSSFVATLLVKRLLQMMKKKPNP</sequence>
<dbReference type="AlphaFoldDB" id="A0A2S7I5E9"/>
<evidence type="ECO:0000256" key="1">
    <source>
        <dbReference type="SAM" id="Phobius"/>
    </source>
</evidence>
<feature type="transmembrane region" description="Helical" evidence="1">
    <location>
        <begin position="29"/>
        <end position="50"/>
    </location>
</feature>
<protein>
    <submittedName>
        <fullName evidence="2">Uncharacterized protein</fullName>
    </submittedName>
</protein>
<gene>
    <name evidence="2" type="ORF">C3729_06990</name>
</gene>